<keyword evidence="1" id="KW-1133">Transmembrane helix</keyword>
<keyword evidence="1" id="KW-0472">Membrane</keyword>
<gene>
    <name evidence="2" type="ORF">N790_10120</name>
</gene>
<evidence type="ECO:0000313" key="2">
    <source>
        <dbReference type="EMBL" id="KFN45329.1"/>
    </source>
</evidence>
<name>A0A091B387_9GAMM</name>
<proteinExistence type="predicted"/>
<evidence type="ECO:0000256" key="1">
    <source>
        <dbReference type="SAM" id="Phobius"/>
    </source>
</evidence>
<accession>A0A091B387</accession>
<organism evidence="2 3">
    <name type="scientific">Arenimonas malthae CC-JY-1</name>
    <dbReference type="NCBI Taxonomy" id="1384054"/>
    <lineage>
        <taxon>Bacteria</taxon>
        <taxon>Pseudomonadati</taxon>
        <taxon>Pseudomonadota</taxon>
        <taxon>Gammaproteobacteria</taxon>
        <taxon>Lysobacterales</taxon>
        <taxon>Lysobacteraceae</taxon>
        <taxon>Arenimonas</taxon>
    </lineage>
</organism>
<keyword evidence="3" id="KW-1185">Reference proteome</keyword>
<feature type="transmembrane region" description="Helical" evidence="1">
    <location>
        <begin position="40"/>
        <end position="63"/>
    </location>
</feature>
<dbReference type="AlphaFoldDB" id="A0A091B387"/>
<dbReference type="RefSeq" id="WP_043804389.1">
    <property type="nucleotide sequence ID" value="NZ_AVCH01000184.1"/>
</dbReference>
<protein>
    <submittedName>
        <fullName evidence="2">Uncharacterized protein</fullName>
    </submittedName>
</protein>
<dbReference type="EMBL" id="AVCH01000184">
    <property type="protein sequence ID" value="KFN45329.1"/>
    <property type="molecule type" value="Genomic_DNA"/>
</dbReference>
<dbReference type="PATRIC" id="fig|1384054.3.peg.2183"/>
<evidence type="ECO:0000313" key="3">
    <source>
        <dbReference type="Proteomes" id="UP000029392"/>
    </source>
</evidence>
<dbReference type="STRING" id="1384054.N790_10120"/>
<keyword evidence="1" id="KW-0812">Transmembrane</keyword>
<sequence length="129" mass="13664">MTRFYRGLIVLSISLIAASTLLPFERPLHAVLPRDQPLPAWFFAALALVCAAAAASAAAVGLLRFRRWGRWLGTAATLVAVAALGFLVVAQLDVALGTPIIALSALGALAWVIGLLMAWHPGLAPRFRP</sequence>
<feature type="transmembrane region" description="Helical" evidence="1">
    <location>
        <begin position="70"/>
        <end position="90"/>
    </location>
</feature>
<feature type="transmembrane region" description="Helical" evidence="1">
    <location>
        <begin position="96"/>
        <end position="119"/>
    </location>
</feature>
<comment type="caution">
    <text evidence="2">The sequence shown here is derived from an EMBL/GenBank/DDBJ whole genome shotgun (WGS) entry which is preliminary data.</text>
</comment>
<dbReference type="Proteomes" id="UP000029392">
    <property type="component" value="Unassembled WGS sequence"/>
</dbReference>
<reference evidence="2 3" key="1">
    <citation type="submission" date="2013-09" db="EMBL/GenBank/DDBJ databases">
        <title>Genome sequencing of Arenimonas malthae.</title>
        <authorList>
            <person name="Chen F."/>
            <person name="Wang G."/>
        </authorList>
    </citation>
    <scope>NUCLEOTIDE SEQUENCE [LARGE SCALE GENOMIC DNA]</scope>
    <source>
        <strain evidence="2 3">CC-JY-1</strain>
    </source>
</reference>